<name>A0A103YCD5_CYNCS</name>
<gene>
    <name evidence="1" type="ORF">Ccrd_015174</name>
</gene>
<sequence length="216" mass="23637">MGITPNFAWCNRNNLMTELKLAFSFCGSQASSNLHVPLGTIVSRQFVNSGKLTLPQGVSSISSQRIKQFCGCTIDPNKSSIRERLMALSFQPKTRLLYIIYAYLGLLVVGPNNKLGTKLVGGFKIARGLDVDLLTGNIVSPMLGSLSSAQKTPVQPVYKMENLFINHTNGSKKKEAGAKQLATDYQLARSEEAIANLAQVSAIYRKGDQALRLERQ</sequence>
<organism evidence="1 2">
    <name type="scientific">Cynara cardunculus var. scolymus</name>
    <name type="common">Globe artichoke</name>
    <name type="synonym">Cynara scolymus</name>
    <dbReference type="NCBI Taxonomy" id="59895"/>
    <lineage>
        <taxon>Eukaryota</taxon>
        <taxon>Viridiplantae</taxon>
        <taxon>Streptophyta</taxon>
        <taxon>Embryophyta</taxon>
        <taxon>Tracheophyta</taxon>
        <taxon>Spermatophyta</taxon>
        <taxon>Magnoliopsida</taxon>
        <taxon>eudicotyledons</taxon>
        <taxon>Gunneridae</taxon>
        <taxon>Pentapetalae</taxon>
        <taxon>asterids</taxon>
        <taxon>campanulids</taxon>
        <taxon>Asterales</taxon>
        <taxon>Asteraceae</taxon>
        <taxon>Carduoideae</taxon>
        <taxon>Cardueae</taxon>
        <taxon>Carduinae</taxon>
        <taxon>Cynara</taxon>
    </lineage>
</organism>
<comment type="caution">
    <text evidence="1">The sequence shown here is derived from an EMBL/GenBank/DDBJ whole genome shotgun (WGS) entry which is preliminary data.</text>
</comment>
<evidence type="ECO:0000313" key="1">
    <source>
        <dbReference type="EMBL" id="KVI06489.1"/>
    </source>
</evidence>
<dbReference type="AlphaFoldDB" id="A0A103YCD5"/>
<protein>
    <submittedName>
        <fullName evidence="1">Uncharacterized protein</fullName>
    </submittedName>
</protein>
<dbReference type="EMBL" id="LEKV01001823">
    <property type="protein sequence ID" value="KVI06489.1"/>
    <property type="molecule type" value="Genomic_DNA"/>
</dbReference>
<dbReference type="InterPro" id="IPR011042">
    <property type="entry name" value="6-blade_b-propeller_TolB-like"/>
</dbReference>
<keyword evidence="2" id="KW-1185">Reference proteome</keyword>
<dbReference type="STRING" id="59895.A0A103YCD5"/>
<proteinExistence type="predicted"/>
<evidence type="ECO:0000313" key="2">
    <source>
        <dbReference type="Proteomes" id="UP000243975"/>
    </source>
</evidence>
<accession>A0A103YCD5</accession>
<dbReference type="Proteomes" id="UP000243975">
    <property type="component" value="Unassembled WGS sequence"/>
</dbReference>
<dbReference type="Gene3D" id="2.120.10.30">
    <property type="entry name" value="TolB, C-terminal domain"/>
    <property type="match status" value="1"/>
</dbReference>
<dbReference type="Gramene" id="KVI06489">
    <property type="protein sequence ID" value="KVI06489"/>
    <property type="gene ID" value="Ccrd_015174"/>
</dbReference>
<reference evidence="1 2" key="1">
    <citation type="journal article" date="2016" name="Sci. Rep.">
        <title>The genome sequence of the outbreeding globe artichoke constructed de novo incorporating a phase-aware low-pass sequencing strategy of F1 progeny.</title>
        <authorList>
            <person name="Scaglione D."/>
            <person name="Reyes-Chin-Wo S."/>
            <person name="Acquadro A."/>
            <person name="Froenicke L."/>
            <person name="Portis E."/>
            <person name="Beitel C."/>
            <person name="Tirone M."/>
            <person name="Mauro R."/>
            <person name="Lo Monaco A."/>
            <person name="Mauromicale G."/>
            <person name="Faccioli P."/>
            <person name="Cattivelli L."/>
            <person name="Rieseberg L."/>
            <person name="Michelmore R."/>
            <person name="Lanteri S."/>
        </authorList>
    </citation>
    <scope>NUCLEOTIDE SEQUENCE [LARGE SCALE GENOMIC DNA]</scope>
    <source>
        <strain evidence="1">2C</strain>
    </source>
</reference>